<name>A0A923HZW8_9BURK</name>
<organism evidence="2 3">
    <name type="scientific">Undibacterium rugosum</name>
    <dbReference type="NCBI Taxonomy" id="2762291"/>
    <lineage>
        <taxon>Bacteria</taxon>
        <taxon>Pseudomonadati</taxon>
        <taxon>Pseudomonadota</taxon>
        <taxon>Betaproteobacteria</taxon>
        <taxon>Burkholderiales</taxon>
        <taxon>Oxalobacteraceae</taxon>
        <taxon>Undibacterium</taxon>
    </lineage>
</organism>
<keyword evidence="2" id="KW-0540">Nuclease</keyword>
<dbReference type="InterPro" id="IPR003615">
    <property type="entry name" value="HNH_nuc"/>
</dbReference>
<evidence type="ECO:0000313" key="3">
    <source>
        <dbReference type="Proteomes" id="UP000612361"/>
    </source>
</evidence>
<keyword evidence="3" id="KW-1185">Reference proteome</keyword>
<dbReference type="AlphaFoldDB" id="A0A923HZW8"/>
<evidence type="ECO:0000259" key="1">
    <source>
        <dbReference type="Pfam" id="PF13391"/>
    </source>
</evidence>
<keyword evidence="2" id="KW-0378">Hydrolase</keyword>
<feature type="domain" description="HNH nuclease" evidence="1">
    <location>
        <begin position="163"/>
        <end position="214"/>
    </location>
</feature>
<evidence type="ECO:0000313" key="2">
    <source>
        <dbReference type="EMBL" id="MBC3933865.1"/>
    </source>
</evidence>
<dbReference type="Proteomes" id="UP000612361">
    <property type="component" value="Unassembled WGS sequence"/>
</dbReference>
<comment type="caution">
    <text evidence="2">The sequence shown here is derived from an EMBL/GenBank/DDBJ whole genome shotgun (WGS) entry which is preliminary data.</text>
</comment>
<proteinExistence type="predicted"/>
<dbReference type="Pfam" id="PF13391">
    <property type="entry name" value="HNH_2"/>
    <property type="match status" value="1"/>
</dbReference>
<gene>
    <name evidence="2" type="ORF">H8K47_00700</name>
</gene>
<sequence length="272" mass="31094">MGRRDWTVDEVKLAYYLYCQLPFGRLHGRNPEIIELAKLIDRTPSAVAMKLVNLASLDNMITSTGRSGLKNASRIDRQVWDEFKQNWEQLTEDAIVHRTRLQQAQAPSQPSSDVSDPIQAEANAVTELDTPDYSANNRLVSVLQREKQSFFRRTVLSSYRERCCMSGLAEPKLLIASHIIPWSEDPNNRLNPANGLCLSAIHDRAFDQHLISLDENFRIIVSEKLKSRRDESFMQTAFLQLEGKPVTLPERFAPHHQFLARHREVMLGGEAK</sequence>
<dbReference type="EMBL" id="JACOGG010000001">
    <property type="protein sequence ID" value="MBC3933865.1"/>
    <property type="molecule type" value="Genomic_DNA"/>
</dbReference>
<keyword evidence="2" id="KW-0255">Endonuclease</keyword>
<protein>
    <submittedName>
        <fullName evidence="2">HNH endonuclease</fullName>
    </submittedName>
</protein>
<dbReference type="GO" id="GO:0004519">
    <property type="term" value="F:endonuclease activity"/>
    <property type="evidence" value="ECO:0007669"/>
    <property type="project" value="UniProtKB-KW"/>
</dbReference>
<accession>A0A923HZW8</accession>
<reference evidence="2" key="1">
    <citation type="submission" date="2020-08" db="EMBL/GenBank/DDBJ databases">
        <title>Novel species isolated from subtropical streams in China.</title>
        <authorList>
            <person name="Lu H."/>
        </authorList>
    </citation>
    <scope>NUCLEOTIDE SEQUENCE</scope>
    <source>
        <strain evidence="2">CY7W</strain>
    </source>
</reference>